<evidence type="ECO:0000256" key="2">
    <source>
        <dbReference type="SAM" id="MobiDB-lite"/>
    </source>
</evidence>
<dbReference type="Pfam" id="PF04434">
    <property type="entry name" value="SWIM"/>
    <property type="match status" value="1"/>
</dbReference>
<dbReference type="InterPro" id="IPR007527">
    <property type="entry name" value="Znf_SWIM"/>
</dbReference>
<dbReference type="PROSITE" id="PS50966">
    <property type="entry name" value="ZF_SWIM"/>
    <property type="match status" value="1"/>
</dbReference>
<keyword evidence="5" id="KW-1185">Reference proteome</keyword>
<accession>A0ABX3YQ53</accession>
<dbReference type="PANTHER" id="PTHR38133:SF1">
    <property type="entry name" value="SLR1429 PROTEIN"/>
    <property type="match status" value="1"/>
</dbReference>
<feature type="region of interest" description="Disordered" evidence="2">
    <location>
        <begin position="200"/>
        <end position="267"/>
    </location>
</feature>
<comment type="caution">
    <text evidence="4">The sequence shown here is derived from an EMBL/GenBank/DDBJ whole genome shotgun (WGS) entry which is preliminary data.</text>
</comment>
<feature type="compositionally biased region" description="Acidic residues" evidence="2">
    <location>
        <begin position="200"/>
        <end position="209"/>
    </location>
</feature>
<dbReference type="EMBL" id="MRYD01000013">
    <property type="protein sequence ID" value="OSZ61589.1"/>
    <property type="molecule type" value="Genomic_DNA"/>
</dbReference>
<dbReference type="PANTHER" id="PTHR38133">
    <property type="entry name" value="SLR1429 PROTEIN"/>
    <property type="match status" value="1"/>
</dbReference>
<gene>
    <name evidence="4" type="ORF">OQI_04625</name>
</gene>
<keyword evidence="1" id="KW-0862">Zinc</keyword>
<feature type="compositionally biased region" description="Low complexity" evidence="2">
    <location>
        <begin position="210"/>
        <end position="227"/>
    </location>
</feature>
<evidence type="ECO:0000313" key="5">
    <source>
        <dbReference type="Proteomes" id="UP000194266"/>
    </source>
</evidence>
<feature type="compositionally biased region" description="Pro residues" evidence="2">
    <location>
        <begin position="245"/>
        <end position="259"/>
    </location>
</feature>
<keyword evidence="1" id="KW-0479">Metal-binding</keyword>
<proteinExistence type="predicted"/>
<feature type="domain" description="SWIM-type" evidence="3">
    <location>
        <begin position="126"/>
        <end position="161"/>
    </location>
</feature>
<dbReference type="Proteomes" id="UP000194266">
    <property type="component" value="Unassembled WGS sequence"/>
</dbReference>
<reference evidence="4 5" key="1">
    <citation type="submission" date="2016-12" db="EMBL/GenBank/DDBJ databases">
        <title>Genome Mining:The Detection of Biosynthetic Gene Clusters to Aid in the Expression of Curamycin A produced by Streptomyces sp. strain CZA14.</title>
        <authorList>
            <person name="Durrell K.A."/>
            <person name="Kirby B.M."/>
            <person name="Khan W."/>
            <person name="Mthethwa T."/>
            <person name="Le Roes-Hill M."/>
        </authorList>
    </citation>
    <scope>NUCLEOTIDE SEQUENCE [LARGE SCALE GENOMIC DNA]</scope>
    <source>
        <strain evidence="4 5">CZA14</strain>
    </source>
</reference>
<evidence type="ECO:0000259" key="3">
    <source>
        <dbReference type="PROSITE" id="PS50966"/>
    </source>
</evidence>
<organism evidence="4 5">
    <name type="scientific">Streptomyces pharetrae CZA14</name>
    <dbReference type="NCBI Taxonomy" id="1144883"/>
    <lineage>
        <taxon>Bacteria</taxon>
        <taxon>Bacillati</taxon>
        <taxon>Actinomycetota</taxon>
        <taxon>Actinomycetes</taxon>
        <taxon>Kitasatosporales</taxon>
        <taxon>Streptomycetaceae</taxon>
        <taxon>Streptomyces</taxon>
    </lineage>
</organism>
<protein>
    <recommendedName>
        <fullName evidence="3">SWIM-type domain-containing protein</fullName>
    </recommendedName>
</protein>
<sequence length="435" mass="47131">MSGDETGARGFPAFAARRGSRARGQSWWGKAWADALEDTSLEEDALKNGRAYARTGRLGPITVSPGRISTTGYEGDTPFKTVLTLEQLDEDDWESLWEKTAERPDVVEELLAGELPPDLLEAAEDARVRLLPGYGDLEADCDCDAFDHPCKHAAALCYQASWLLDEDAMLLLLLRGRGAQEAQEELRSVLLMQAILGGLGDEDEDEDDAGAGAANDEAQQEETQAAAVQLPDGTPAEEVFGRAPAPLPELPPLPGPPPGQDASATGVGADPLEQLVTTAAVRARELLAYTHGFTAEPPAPLDLWRDCVRIAATRPGAQVLARLREACGSPQQLDRAAEAWRLGGSAGLDVLEEAWTPPQADIARARTALTAGWEHNELPELEVRDNRWTLAGTGLQLRYGRDGRWYPYRQEDGRWWPAAAPRHDPAEVLAELLDG</sequence>
<keyword evidence="1" id="KW-0863">Zinc-finger</keyword>
<dbReference type="RefSeq" id="WP_086168044.1">
    <property type="nucleotide sequence ID" value="NZ_MRYD01000013.1"/>
</dbReference>
<evidence type="ECO:0000313" key="4">
    <source>
        <dbReference type="EMBL" id="OSZ61589.1"/>
    </source>
</evidence>
<evidence type="ECO:0000256" key="1">
    <source>
        <dbReference type="PROSITE-ProRule" id="PRU00325"/>
    </source>
</evidence>
<name>A0ABX3YQ53_9ACTN</name>